<feature type="compositionally biased region" description="Acidic residues" evidence="2">
    <location>
        <begin position="214"/>
        <end position="223"/>
    </location>
</feature>
<dbReference type="InterPro" id="IPR008984">
    <property type="entry name" value="SMAD_FHA_dom_sf"/>
</dbReference>
<feature type="compositionally biased region" description="Basic and acidic residues" evidence="2">
    <location>
        <begin position="185"/>
        <end position="194"/>
    </location>
</feature>
<keyword evidence="5" id="KW-1185">Reference proteome</keyword>
<gene>
    <name evidence="4" type="ORF">GCM10009843_28200</name>
</gene>
<dbReference type="PROSITE" id="PS50006">
    <property type="entry name" value="FHA_DOMAIN"/>
    <property type="match status" value="1"/>
</dbReference>
<dbReference type="InterPro" id="IPR000253">
    <property type="entry name" value="FHA_dom"/>
</dbReference>
<dbReference type="EMBL" id="BAAAQQ010000012">
    <property type="protein sequence ID" value="GAA2128055.1"/>
    <property type="molecule type" value="Genomic_DNA"/>
</dbReference>
<evidence type="ECO:0000256" key="2">
    <source>
        <dbReference type="SAM" id="MobiDB-lite"/>
    </source>
</evidence>
<name>A0ABP5KC26_9ACTN</name>
<protein>
    <recommendedName>
        <fullName evidence="3">FHA domain-containing protein</fullName>
    </recommendedName>
</protein>
<accession>A0ABP5KC26</accession>
<keyword evidence="1" id="KW-0597">Phosphoprotein</keyword>
<feature type="region of interest" description="Disordered" evidence="2">
    <location>
        <begin position="104"/>
        <end position="131"/>
    </location>
</feature>
<sequence>MEVEVRYAASSSTLLGSGARWLLIEGTPTPEQGDAVSGLLGRPGPVLDALIDLLVQQHPDGLPSLAAVDLTPDPGSATFVTRGSGRVDEEGDGAALSLGGETVRVRPLRSSSNEPDRWSSSERSERSERIVDTTRHLIDAIPAHILAAGAPDRESDAGRLARALDSTPRSAATEDPVITTESPGDPDHDGDHDGQTSFRPAVVRLSGQAPPGETDTDGDETDEDGRTVRSVARHLRPPTSETVLAVNCPDGHLTAAYAPDCRVCHQPVPTQDPRRVPRPRLGVLALPTGEVVPLDRGVVLGRKPRAVAGGEPYPHLVHLPAESTYLSRLHLQIELDGWLVLARDLGAAGGTRLHVPGRDPEQLRAQEAYVLEDGHKLDLADVYPVTFHVSQASG</sequence>
<feature type="region of interest" description="Disordered" evidence="2">
    <location>
        <begin position="164"/>
        <end position="225"/>
    </location>
</feature>
<proteinExistence type="predicted"/>
<feature type="domain" description="FHA" evidence="3">
    <location>
        <begin position="298"/>
        <end position="354"/>
    </location>
</feature>
<feature type="compositionally biased region" description="Basic and acidic residues" evidence="2">
    <location>
        <begin position="114"/>
        <end position="131"/>
    </location>
</feature>
<evidence type="ECO:0000313" key="4">
    <source>
        <dbReference type="EMBL" id="GAA2128055.1"/>
    </source>
</evidence>
<dbReference type="RefSeq" id="WP_344304406.1">
    <property type="nucleotide sequence ID" value="NZ_BAAAQQ010000012.1"/>
</dbReference>
<dbReference type="Proteomes" id="UP001500575">
    <property type="component" value="Unassembled WGS sequence"/>
</dbReference>
<reference evidence="5" key="1">
    <citation type="journal article" date="2019" name="Int. J. Syst. Evol. Microbiol.">
        <title>The Global Catalogue of Microorganisms (GCM) 10K type strain sequencing project: providing services to taxonomists for standard genome sequencing and annotation.</title>
        <authorList>
            <consortium name="The Broad Institute Genomics Platform"/>
            <consortium name="The Broad Institute Genome Sequencing Center for Infectious Disease"/>
            <person name="Wu L."/>
            <person name="Ma J."/>
        </authorList>
    </citation>
    <scope>NUCLEOTIDE SEQUENCE [LARGE SCALE GENOMIC DNA]</scope>
    <source>
        <strain evidence="5">JCM 16021</strain>
    </source>
</reference>
<evidence type="ECO:0000256" key="1">
    <source>
        <dbReference type="ARBA" id="ARBA00022553"/>
    </source>
</evidence>
<evidence type="ECO:0000313" key="5">
    <source>
        <dbReference type="Proteomes" id="UP001500575"/>
    </source>
</evidence>
<dbReference type="Gene3D" id="2.60.200.20">
    <property type="match status" value="1"/>
</dbReference>
<organism evidence="4 5">
    <name type="scientific">Nocardioides bigeumensis</name>
    <dbReference type="NCBI Taxonomy" id="433657"/>
    <lineage>
        <taxon>Bacteria</taxon>
        <taxon>Bacillati</taxon>
        <taxon>Actinomycetota</taxon>
        <taxon>Actinomycetes</taxon>
        <taxon>Propionibacteriales</taxon>
        <taxon>Nocardioidaceae</taxon>
        <taxon>Nocardioides</taxon>
    </lineage>
</organism>
<dbReference type="SUPFAM" id="SSF49879">
    <property type="entry name" value="SMAD/FHA domain"/>
    <property type="match status" value="1"/>
</dbReference>
<comment type="caution">
    <text evidence="4">The sequence shown here is derived from an EMBL/GenBank/DDBJ whole genome shotgun (WGS) entry which is preliminary data.</text>
</comment>
<evidence type="ECO:0000259" key="3">
    <source>
        <dbReference type="PROSITE" id="PS50006"/>
    </source>
</evidence>